<dbReference type="RefSeq" id="WP_276303152.1">
    <property type="nucleotide sequence ID" value="NZ_CP119992.1"/>
</dbReference>
<dbReference type="GeneID" id="79315725"/>
<feature type="transmembrane region" description="Helical" evidence="1">
    <location>
        <begin position="63"/>
        <end position="87"/>
    </location>
</feature>
<organism evidence="2 3">
    <name type="scientific">Halomarina halobia</name>
    <dbReference type="NCBI Taxonomy" id="3033386"/>
    <lineage>
        <taxon>Archaea</taxon>
        <taxon>Methanobacteriati</taxon>
        <taxon>Methanobacteriota</taxon>
        <taxon>Stenosarchaea group</taxon>
        <taxon>Halobacteria</taxon>
        <taxon>Halobacteriales</taxon>
        <taxon>Natronomonadaceae</taxon>
        <taxon>Halomarina</taxon>
    </lineage>
</organism>
<evidence type="ECO:0000256" key="1">
    <source>
        <dbReference type="SAM" id="Phobius"/>
    </source>
</evidence>
<keyword evidence="3" id="KW-1185">Reference proteome</keyword>
<reference evidence="2 3" key="1">
    <citation type="journal article" date="2019" name="Int. J. Syst. Evol. Microbiol.">
        <title>The Global Catalogue of Microorganisms (GCM) 10K type strain sequencing project: providing services to taxonomists for standard genome sequencing and annotation.</title>
        <authorList>
            <consortium name="The Broad Institute Genomics Platform"/>
            <consortium name="The Broad Institute Genome Sequencing Center for Infectious Disease"/>
            <person name="Wu L."/>
            <person name="Ma J."/>
        </authorList>
    </citation>
    <scope>NUCLEOTIDE SEQUENCE [LARGE SCALE GENOMIC DNA]</scope>
    <source>
        <strain evidence="2 3">PSR21</strain>
    </source>
</reference>
<sequence>MADTSSPRDVGNAAAANGAGTDWFSSIARRVGGFVVLMVGFAVALEFLISIGVLDDTEMNNVFIGIALSLAILTVLTAAVAFVVSAVRRAL</sequence>
<name>A0ABD6AAK5_9EURY</name>
<keyword evidence="1" id="KW-0472">Membrane</keyword>
<keyword evidence="1" id="KW-0812">Transmembrane</keyword>
<protein>
    <submittedName>
        <fullName evidence="2">Uncharacterized protein</fullName>
    </submittedName>
</protein>
<proteinExistence type="predicted"/>
<evidence type="ECO:0000313" key="3">
    <source>
        <dbReference type="Proteomes" id="UP001596547"/>
    </source>
</evidence>
<accession>A0ABD6AAK5</accession>
<comment type="caution">
    <text evidence="2">The sequence shown here is derived from an EMBL/GenBank/DDBJ whole genome shotgun (WGS) entry which is preliminary data.</text>
</comment>
<dbReference type="EMBL" id="JBHTBF010000002">
    <property type="protein sequence ID" value="MFC7317599.1"/>
    <property type="molecule type" value="Genomic_DNA"/>
</dbReference>
<evidence type="ECO:0000313" key="2">
    <source>
        <dbReference type="EMBL" id="MFC7317599.1"/>
    </source>
</evidence>
<feature type="transmembrane region" description="Helical" evidence="1">
    <location>
        <begin position="31"/>
        <end position="51"/>
    </location>
</feature>
<dbReference type="AlphaFoldDB" id="A0ABD6AAK5"/>
<dbReference type="Proteomes" id="UP001596547">
    <property type="component" value="Unassembled WGS sequence"/>
</dbReference>
<keyword evidence="1" id="KW-1133">Transmembrane helix</keyword>
<gene>
    <name evidence="2" type="ORF">ACFQPE_12490</name>
</gene>